<reference evidence="3" key="1">
    <citation type="submission" date="2020-01" db="EMBL/GenBank/DDBJ databases">
        <authorList>
            <consortium name="DOE Joint Genome Institute"/>
            <person name="Haridas S."/>
            <person name="Albert R."/>
            <person name="Binder M."/>
            <person name="Bloem J."/>
            <person name="Labutti K."/>
            <person name="Salamov A."/>
            <person name="Andreopoulos B."/>
            <person name="Baker S.E."/>
            <person name="Barry K."/>
            <person name="Bills G."/>
            <person name="Bluhm B.H."/>
            <person name="Cannon C."/>
            <person name="Castanera R."/>
            <person name="Culley D.E."/>
            <person name="Daum C."/>
            <person name="Ezra D."/>
            <person name="Gonzalez J.B."/>
            <person name="Henrissat B."/>
            <person name="Kuo A."/>
            <person name="Liang C."/>
            <person name="Lipzen A."/>
            <person name="Lutzoni F."/>
            <person name="Magnuson J."/>
            <person name="Mondo S."/>
            <person name="Nolan M."/>
            <person name="Ohm R."/>
            <person name="Pangilinan J."/>
            <person name="Park H.-J."/>
            <person name="Ramirez L."/>
            <person name="Alfaro M."/>
            <person name="Sun H."/>
            <person name="Tritt A."/>
            <person name="Yoshinaga Y."/>
            <person name="Zwiers L.-H."/>
            <person name="Turgeon B.G."/>
            <person name="Goodwin S.B."/>
            <person name="Spatafora J.W."/>
            <person name="Crous P.W."/>
            <person name="Grigoriev I.V."/>
        </authorList>
    </citation>
    <scope>NUCLEOTIDE SEQUENCE</scope>
    <source>
        <strain evidence="3">P77</strain>
    </source>
</reference>
<gene>
    <name evidence="3" type="ORF">BDW02DRAFT_617367</name>
</gene>
<dbReference type="AlphaFoldDB" id="A0A6A5K489"/>
<keyword evidence="2" id="KW-0732">Signal</keyword>
<evidence type="ECO:0000313" key="4">
    <source>
        <dbReference type="Proteomes" id="UP000800040"/>
    </source>
</evidence>
<name>A0A6A5K489_9PLEO</name>
<evidence type="ECO:0000313" key="3">
    <source>
        <dbReference type="EMBL" id="KAF1828223.1"/>
    </source>
</evidence>
<proteinExistence type="predicted"/>
<keyword evidence="4" id="KW-1185">Reference proteome</keyword>
<organism evidence="3 4">
    <name type="scientific">Decorospora gaudefroyi</name>
    <dbReference type="NCBI Taxonomy" id="184978"/>
    <lineage>
        <taxon>Eukaryota</taxon>
        <taxon>Fungi</taxon>
        <taxon>Dikarya</taxon>
        <taxon>Ascomycota</taxon>
        <taxon>Pezizomycotina</taxon>
        <taxon>Dothideomycetes</taxon>
        <taxon>Pleosporomycetidae</taxon>
        <taxon>Pleosporales</taxon>
        <taxon>Pleosporineae</taxon>
        <taxon>Pleosporaceae</taxon>
        <taxon>Decorospora</taxon>
    </lineage>
</organism>
<feature type="region of interest" description="Disordered" evidence="1">
    <location>
        <begin position="166"/>
        <end position="185"/>
    </location>
</feature>
<sequence length="256" mass="27910">MGARAIFVFALAFGYFWPSTAITQGGGATRASTNADSYAWVANSKYFYDLTGYFPAPDNYKDRTRSSPDDNGNMELESFTINFGEINSETTDAELEDRKNKFLAGYDGEADSAPGGDKPSKGKALSIAMVTQVNSHSGGASYDAQRHFYITAFGHGVGCDISSDDQVSEITSQGPSDAKSDFRGDHKNLPWPGGIYNLNIEGEDCEYKNDGTNAGRLFCPNREIDCMEESKKSTDEGLPECSSSRVKFHPAVYCDF</sequence>
<evidence type="ECO:0000256" key="1">
    <source>
        <dbReference type="SAM" id="MobiDB-lite"/>
    </source>
</evidence>
<dbReference type="Proteomes" id="UP000800040">
    <property type="component" value="Unassembled WGS sequence"/>
</dbReference>
<dbReference type="OrthoDB" id="1896086at2759"/>
<evidence type="ECO:0000256" key="2">
    <source>
        <dbReference type="SAM" id="SignalP"/>
    </source>
</evidence>
<protein>
    <submittedName>
        <fullName evidence="3">Uncharacterized protein</fullName>
    </submittedName>
</protein>
<accession>A0A6A5K489</accession>
<dbReference type="EMBL" id="ML975607">
    <property type="protein sequence ID" value="KAF1828223.1"/>
    <property type="molecule type" value="Genomic_DNA"/>
</dbReference>
<feature type="chain" id="PRO_5025515648" evidence="2">
    <location>
        <begin position="22"/>
        <end position="256"/>
    </location>
</feature>
<feature type="signal peptide" evidence="2">
    <location>
        <begin position="1"/>
        <end position="21"/>
    </location>
</feature>